<dbReference type="GO" id="GO:0016740">
    <property type="term" value="F:transferase activity"/>
    <property type="evidence" value="ECO:0007669"/>
    <property type="project" value="UniProtKB-KW"/>
</dbReference>
<dbReference type="Gene3D" id="1.10.10.2120">
    <property type="match status" value="1"/>
</dbReference>
<proteinExistence type="predicted"/>
<dbReference type="InterPro" id="IPR005079">
    <property type="entry name" value="Peptidase_C45_hydrolase"/>
</dbReference>
<sequence length="328" mass="36680">MHDNFHEISADTYYELGRQKGSLFGDVLRRSIEDEATDPCWRARVSQALDSLRPARKAFPHLVEELEGYAAAAGAAFEDLWALNMEDETGDTGAGRCTTVVTGGGRMIAHNEDWHRDVKSSVCVLQKTVGSLTILELFYMNTLGGNSISINSHGIVHAVNSLTHRDSGTGVPRNLTARWLSETSDPSSDDERLCRLRRTSGYSHTLVDMNGRIWNIEASAKQQHLTRPPSPFIHTNHYLTHLRSLESEANTLGTHSRLARASARVTDSMTPAALRDLMDDRSDGAELSIFNDRTVARMIVDLDQLRAHIWLLREAEQGWLAYDLDFIH</sequence>
<dbReference type="AlphaFoldDB" id="A0A2S9YA89"/>
<dbReference type="InterPro" id="IPR047794">
    <property type="entry name" value="C45_proenzyme-like"/>
</dbReference>
<evidence type="ECO:0000313" key="2">
    <source>
        <dbReference type="EMBL" id="PRQ02015.1"/>
    </source>
</evidence>
<dbReference type="Gene3D" id="3.60.60.10">
    <property type="entry name" value="Penicillin V Acylase, Chain A"/>
    <property type="match status" value="1"/>
</dbReference>
<organism evidence="2 3">
    <name type="scientific">Enhygromyxa salina</name>
    <dbReference type="NCBI Taxonomy" id="215803"/>
    <lineage>
        <taxon>Bacteria</taxon>
        <taxon>Pseudomonadati</taxon>
        <taxon>Myxococcota</taxon>
        <taxon>Polyangia</taxon>
        <taxon>Nannocystales</taxon>
        <taxon>Nannocystaceae</taxon>
        <taxon>Enhygromyxa</taxon>
    </lineage>
</organism>
<dbReference type="PANTHER" id="PTHR34180:SF1">
    <property type="entry name" value="BETA-ALANYL-DOPAMINE_CARCININE HYDROLASE"/>
    <property type="match status" value="1"/>
</dbReference>
<dbReference type="InterPro" id="IPR047801">
    <property type="entry name" value="Peptidase_C45"/>
</dbReference>
<dbReference type="NCBIfam" id="NF040521">
    <property type="entry name" value="C45_proenzyme"/>
    <property type="match status" value="1"/>
</dbReference>
<dbReference type="RefSeq" id="WP_106092559.1">
    <property type="nucleotide sequence ID" value="NZ_PVNL01000115.1"/>
</dbReference>
<name>A0A2S9YA89_9BACT</name>
<dbReference type="OrthoDB" id="1884489at2"/>
<dbReference type="PANTHER" id="PTHR34180">
    <property type="entry name" value="PEPTIDASE C45"/>
    <property type="match status" value="1"/>
</dbReference>
<dbReference type="Pfam" id="PF03417">
    <property type="entry name" value="AAT"/>
    <property type="match status" value="1"/>
</dbReference>
<accession>A0A2S9YA89</accession>
<evidence type="ECO:0000313" key="3">
    <source>
        <dbReference type="Proteomes" id="UP000238823"/>
    </source>
</evidence>
<protein>
    <submittedName>
        <fullName evidence="2">Acyl-coenzyme A:6-aminopenicillanic acid acyl-transferase</fullName>
    </submittedName>
</protein>
<feature type="domain" description="Peptidase C45 hydrolase" evidence="1">
    <location>
        <begin position="102"/>
        <end position="284"/>
    </location>
</feature>
<evidence type="ECO:0000259" key="1">
    <source>
        <dbReference type="Pfam" id="PF03417"/>
    </source>
</evidence>
<comment type="caution">
    <text evidence="2">The sequence shown here is derived from an EMBL/GenBank/DDBJ whole genome shotgun (WGS) entry which is preliminary data.</text>
</comment>
<reference evidence="2 3" key="1">
    <citation type="submission" date="2018-03" db="EMBL/GenBank/DDBJ databases">
        <title>Draft Genome Sequences of the Obligatory Marine Myxobacteria Enhygromyxa salina SWB007.</title>
        <authorList>
            <person name="Poehlein A."/>
            <person name="Moghaddam J.A."/>
            <person name="Harms H."/>
            <person name="Alanjari M."/>
            <person name="Koenig G.M."/>
            <person name="Daniel R."/>
            <person name="Schaeberle T.F."/>
        </authorList>
    </citation>
    <scope>NUCLEOTIDE SEQUENCE [LARGE SCALE GENOMIC DNA]</scope>
    <source>
        <strain evidence="2 3">SWB007</strain>
    </source>
</reference>
<keyword evidence="2" id="KW-0808">Transferase</keyword>
<dbReference type="EMBL" id="PVNL01000115">
    <property type="protein sequence ID" value="PRQ02015.1"/>
    <property type="molecule type" value="Genomic_DNA"/>
</dbReference>
<gene>
    <name evidence="2" type="ORF">ENSA7_56830</name>
</gene>
<dbReference type="Proteomes" id="UP000238823">
    <property type="component" value="Unassembled WGS sequence"/>
</dbReference>